<evidence type="ECO:0000313" key="2">
    <source>
        <dbReference type="Proteomes" id="UP000285604"/>
    </source>
</evidence>
<gene>
    <name evidence="1" type="ORF">DXA63_00205</name>
</gene>
<accession>A0AA92USI3</accession>
<comment type="caution">
    <text evidence="1">The sequence shown here is derived from an EMBL/GenBank/DDBJ whole genome shotgun (WGS) entry which is preliminary data.</text>
</comment>
<proteinExistence type="predicted"/>
<evidence type="ECO:0000313" key="1">
    <source>
        <dbReference type="EMBL" id="RGX98587.1"/>
    </source>
</evidence>
<dbReference type="InterPro" id="IPR001387">
    <property type="entry name" value="Cro/C1-type_HTH"/>
</dbReference>
<dbReference type="Gene3D" id="1.10.260.40">
    <property type="entry name" value="lambda repressor-like DNA-binding domains"/>
    <property type="match status" value="1"/>
</dbReference>
<dbReference type="SUPFAM" id="SSF47413">
    <property type="entry name" value="lambda repressor-like DNA-binding domains"/>
    <property type="match status" value="1"/>
</dbReference>
<sequence>MGFSEYMKSLPYPRCGIVGEIAEKCKVSNNSVYRWIQGKSKPNALCRGIVAEYLGKPEHELFPDE</sequence>
<name>A0AA92USI3_9BACT</name>
<dbReference type="InterPro" id="IPR010982">
    <property type="entry name" value="Lambda_DNA-bd_dom_sf"/>
</dbReference>
<dbReference type="AlphaFoldDB" id="A0AA92USI3"/>
<dbReference type="GO" id="GO:0003677">
    <property type="term" value="F:DNA binding"/>
    <property type="evidence" value="ECO:0007669"/>
    <property type="project" value="InterPro"/>
</dbReference>
<dbReference type="CDD" id="cd00093">
    <property type="entry name" value="HTH_XRE"/>
    <property type="match status" value="1"/>
</dbReference>
<protein>
    <submittedName>
        <fullName evidence="1">XRE family transcriptional regulator</fullName>
    </submittedName>
</protein>
<dbReference type="Proteomes" id="UP000285604">
    <property type="component" value="Unassembled WGS sequence"/>
</dbReference>
<reference evidence="1 2" key="1">
    <citation type="submission" date="2018-08" db="EMBL/GenBank/DDBJ databases">
        <title>A genome reference for cultivated species of the human gut microbiota.</title>
        <authorList>
            <person name="Zou Y."/>
            <person name="Xue W."/>
            <person name="Luo G."/>
        </authorList>
    </citation>
    <scope>NUCLEOTIDE SEQUENCE [LARGE SCALE GENOMIC DNA]</scope>
    <source>
        <strain evidence="1 2">OF03-3</strain>
    </source>
</reference>
<organism evidence="1 2">
    <name type="scientific">Segatella copri</name>
    <dbReference type="NCBI Taxonomy" id="165179"/>
    <lineage>
        <taxon>Bacteria</taxon>
        <taxon>Pseudomonadati</taxon>
        <taxon>Bacteroidota</taxon>
        <taxon>Bacteroidia</taxon>
        <taxon>Bacteroidales</taxon>
        <taxon>Prevotellaceae</taxon>
        <taxon>Segatella</taxon>
    </lineage>
</organism>
<dbReference type="EMBL" id="QSCI01000001">
    <property type="protein sequence ID" value="RGX98587.1"/>
    <property type="molecule type" value="Genomic_DNA"/>
</dbReference>